<dbReference type="AlphaFoldDB" id="E6YIN4"/>
<evidence type="ECO:0000313" key="2">
    <source>
        <dbReference type="Proteomes" id="UP000009101"/>
    </source>
</evidence>
<keyword evidence="2" id="KW-1185">Reference proteome</keyword>
<dbReference type="Proteomes" id="UP000009101">
    <property type="component" value="Chromosome"/>
</dbReference>
<name>E6YIN4_BARC7</name>
<gene>
    <name evidence="1" type="ordered locus">BARCL_1041</name>
</gene>
<protein>
    <submittedName>
        <fullName evidence="1">Uncharacterized protein</fullName>
    </submittedName>
</protein>
<dbReference type="KEGG" id="bcd:BARCL_1041"/>
<reference evidence="2" key="1">
    <citation type="submission" date="2009-11" db="EMBL/GenBank/DDBJ databases">
        <title>Genome sequencing of Bartonella species and comparative genomics.</title>
        <authorList>
            <person name="Engel P."/>
            <person name="Salzburger W."/>
            <person name="Marius L."/>
            <person name="Chao-Chin C."/>
            <person name="Soichi M."/>
            <person name="Christa L."/>
            <person name="Alexandra C."/>
            <person name="Aurelie L."/>
            <person name="Claudine M."/>
            <person name="Stephan S.C."/>
            <person name="Christoph D."/>
        </authorList>
    </citation>
    <scope>NUCLEOTIDE SEQUENCE [LARGE SCALE GENOMIC DNA]</scope>
    <source>
        <strain evidence="2">CIP 104772 / 73</strain>
    </source>
</reference>
<reference evidence="1 2" key="2">
    <citation type="journal article" date="2011" name="PLoS Genet.">
        <title>Parallel evolution of a type IV secretion system in radiating lineages of the host-restricted bacterial pathogen Bartonella.</title>
        <authorList>
            <person name="Engel P."/>
            <person name="Salzburger W."/>
            <person name="Liesch M."/>
            <person name="Chang C.C."/>
            <person name="Maruyama S."/>
            <person name="Lanz C."/>
            <person name="Calteau A."/>
            <person name="Lajus A."/>
            <person name="Medigue C."/>
            <person name="Schuster S.C."/>
            <person name="Dehio C."/>
        </authorList>
    </citation>
    <scope>NUCLEOTIDE SEQUENCE [LARGE SCALE GENOMIC DNA]</scope>
    <source>
        <strain evidence="2">CIP 104772 / 73</strain>
    </source>
</reference>
<proteinExistence type="predicted"/>
<accession>E6YIN4</accession>
<dbReference type="HOGENOM" id="CLU_2731825_0_0_5"/>
<evidence type="ECO:0000313" key="1">
    <source>
        <dbReference type="EMBL" id="CBI76722.1"/>
    </source>
</evidence>
<sequence>MVDYCLRDEVLEKKNDNEMQLLSNEKKLYSEMIITYYGVNSCFILRSNFVTSGYADLDFSTFNTLTTFLHI</sequence>
<dbReference type="EMBL" id="FN645454">
    <property type="protein sequence ID" value="CBI76722.1"/>
    <property type="molecule type" value="Genomic_DNA"/>
</dbReference>
<organism evidence="1 2">
    <name type="scientific">Bartonella clarridgeiae (strain CCUG 45776 / CIP 104772 / 73)</name>
    <dbReference type="NCBI Taxonomy" id="696125"/>
    <lineage>
        <taxon>Bacteria</taxon>
        <taxon>Pseudomonadati</taxon>
        <taxon>Pseudomonadota</taxon>
        <taxon>Alphaproteobacteria</taxon>
        <taxon>Hyphomicrobiales</taxon>
        <taxon>Bartonellaceae</taxon>
        <taxon>Bartonella</taxon>
    </lineage>
</organism>